<name>A0A8S9ZTA0_9BILA</name>
<organism evidence="2 3">
    <name type="scientific">Meloidogyne graminicola</name>
    <dbReference type="NCBI Taxonomy" id="189291"/>
    <lineage>
        <taxon>Eukaryota</taxon>
        <taxon>Metazoa</taxon>
        <taxon>Ecdysozoa</taxon>
        <taxon>Nematoda</taxon>
        <taxon>Chromadorea</taxon>
        <taxon>Rhabditida</taxon>
        <taxon>Tylenchina</taxon>
        <taxon>Tylenchomorpha</taxon>
        <taxon>Tylenchoidea</taxon>
        <taxon>Meloidogynidae</taxon>
        <taxon>Meloidogyninae</taxon>
        <taxon>Meloidogyne</taxon>
    </lineage>
</organism>
<proteinExistence type="predicted"/>
<keyword evidence="3" id="KW-1185">Reference proteome</keyword>
<dbReference type="Proteomes" id="UP000605970">
    <property type="component" value="Unassembled WGS sequence"/>
</dbReference>
<feature type="compositionally biased region" description="Polar residues" evidence="1">
    <location>
        <begin position="76"/>
        <end position="96"/>
    </location>
</feature>
<dbReference type="PANTHER" id="PTHR22741:SF10">
    <property type="entry name" value="COILED-COIL DOMAIN-CONTAINING PROTEIN CG32809"/>
    <property type="match status" value="1"/>
</dbReference>
<evidence type="ECO:0000313" key="2">
    <source>
        <dbReference type="EMBL" id="KAF7636406.1"/>
    </source>
</evidence>
<dbReference type="InterPro" id="IPR051825">
    <property type="entry name" value="SRCIN1"/>
</dbReference>
<feature type="region of interest" description="Disordered" evidence="1">
    <location>
        <begin position="18"/>
        <end position="146"/>
    </location>
</feature>
<reference evidence="2" key="1">
    <citation type="journal article" date="2020" name="Ecol. Evol.">
        <title>Genome structure and content of the rice root-knot nematode (Meloidogyne graminicola).</title>
        <authorList>
            <person name="Phan N.T."/>
            <person name="Danchin E.G.J."/>
            <person name="Klopp C."/>
            <person name="Perfus-Barbeoch L."/>
            <person name="Kozlowski D.K."/>
            <person name="Koutsovoulos G.D."/>
            <person name="Lopez-Roques C."/>
            <person name="Bouchez O."/>
            <person name="Zahm M."/>
            <person name="Besnard G."/>
            <person name="Bellafiore S."/>
        </authorList>
    </citation>
    <scope>NUCLEOTIDE SEQUENCE</scope>
    <source>
        <strain evidence="2">VN-18</strain>
    </source>
</reference>
<feature type="compositionally biased region" description="Low complexity" evidence="1">
    <location>
        <begin position="129"/>
        <end position="146"/>
    </location>
</feature>
<sequence length="653" mass="74375">MPKPSSLFTKLQVRLKKFPRLDEGPDSTDEEGENHNEFKKFPNPLFDGEIIETAPKMPSTLNNSGIRQQRAVRFSEGQQEEQQQNLIDVSPINGQTIPPRPPPLPTNSSFPSSINAALPPKPKSPQPAPRRSFSQINSSNNYYSDNNYNFEEQQQSLPPPRPNKNNNFQRTNSLLKQMRNSESNEYDEQQQQIEYNRTDLFSSSPSSQQQIYLFLEHQGETKRSILPSNIHSIENLKNSPHGLFYELENIEDLEDSCILRLFEQNLPPQPPTTIYSPSSFIQRKQIPVVEYLSCGHTSDSSTCSTIGGGGGIGGGSFSIQQPSIYYTKSGSSTPREEIVEQQETRRKVDNLERQMATLCSLVHCALYKDNKICENNQQQLIQFDKTLALPNSSILIQKEWRNVINEIEIIKEDLNILKLEVERNTINGNEMIKNVLNQIKITTNNNNLFQQNSIIGNHINRLSNVQCALKSFESNLENTRSAVLNSTRRLKLDEVNELTAALGEIGREAVELKIEIPILQKKVEMEIKQTMERLSKEEHLLQEKIPLVDGFLRRCKTLANMMVTMKKLAIIQDEECSQTQRRTIPVRQISLRNFRPPIITSSQINGNHPLDAILDELGENNRKQNNLNGTNEIVQASFTLRLGSNKEQNGNIW</sequence>
<evidence type="ECO:0000313" key="3">
    <source>
        <dbReference type="Proteomes" id="UP000605970"/>
    </source>
</evidence>
<dbReference type="GO" id="GO:0005737">
    <property type="term" value="C:cytoplasm"/>
    <property type="evidence" value="ECO:0007669"/>
    <property type="project" value="TreeGrafter"/>
</dbReference>
<dbReference type="PANTHER" id="PTHR22741">
    <property type="entry name" value="P140CAP/SNIP-RELATED"/>
    <property type="match status" value="1"/>
</dbReference>
<dbReference type="OrthoDB" id="6022652at2759"/>
<gene>
    <name evidence="2" type="ORF">Mgra_00004191</name>
</gene>
<accession>A0A8S9ZTA0</accession>
<protein>
    <submittedName>
        <fullName evidence="2">AIP3 domain-containing protein</fullName>
    </submittedName>
</protein>
<evidence type="ECO:0000256" key="1">
    <source>
        <dbReference type="SAM" id="MobiDB-lite"/>
    </source>
</evidence>
<feature type="compositionally biased region" description="Pro residues" evidence="1">
    <location>
        <begin position="119"/>
        <end position="128"/>
    </location>
</feature>
<comment type="caution">
    <text evidence="2">The sequence shown here is derived from an EMBL/GenBank/DDBJ whole genome shotgun (WGS) entry which is preliminary data.</text>
</comment>
<dbReference type="AlphaFoldDB" id="A0A8S9ZTA0"/>
<dbReference type="EMBL" id="JABEBT010000030">
    <property type="protein sequence ID" value="KAF7636406.1"/>
    <property type="molecule type" value="Genomic_DNA"/>
</dbReference>